<dbReference type="Gene3D" id="1.10.357.10">
    <property type="entry name" value="Tetracycline Repressor, domain 2"/>
    <property type="match status" value="1"/>
</dbReference>
<gene>
    <name evidence="5" type="ORF">DJ021_13145</name>
</gene>
<name>A0A328B1B4_9CAUL</name>
<dbReference type="AlphaFoldDB" id="A0A328B1B4"/>
<comment type="caution">
    <text evidence="5">The sequence shown here is derived from an EMBL/GenBank/DDBJ whole genome shotgun (WGS) entry which is preliminary data.</text>
</comment>
<evidence type="ECO:0000256" key="3">
    <source>
        <dbReference type="SAM" id="MobiDB-lite"/>
    </source>
</evidence>
<dbReference type="InterPro" id="IPR001647">
    <property type="entry name" value="HTH_TetR"/>
</dbReference>
<evidence type="ECO:0000313" key="5">
    <source>
        <dbReference type="EMBL" id="RAK60689.1"/>
    </source>
</evidence>
<dbReference type="RefSeq" id="WP_111457981.1">
    <property type="nucleotide sequence ID" value="NZ_QFYP01000001.1"/>
</dbReference>
<keyword evidence="1 2" id="KW-0238">DNA-binding</keyword>
<dbReference type="GO" id="GO:0003700">
    <property type="term" value="F:DNA-binding transcription factor activity"/>
    <property type="evidence" value="ECO:0007669"/>
    <property type="project" value="TreeGrafter"/>
</dbReference>
<dbReference type="PROSITE" id="PS50977">
    <property type="entry name" value="HTH_TETR_2"/>
    <property type="match status" value="1"/>
</dbReference>
<accession>A0A328B1B4</accession>
<dbReference type="GO" id="GO:0000976">
    <property type="term" value="F:transcription cis-regulatory region binding"/>
    <property type="evidence" value="ECO:0007669"/>
    <property type="project" value="TreeGrafter"/>
</dbReference>
<feature type="DNA-binding region" description="H-T-H motif" evidence="2">
    <location>
        <begin position="50"/>
        <end position="69"/>
    </location>
</feature>
<proteinExistence type="predicted"/>
<protein>
    <submittedName>
        <fullName evidence="5">TetR/AcrR family transcriptional regulator</fullName>
    </submittedName>
</protein>
<evidence type="ECO:0000313" key="6">
    <source>
        <dbReference type="Proteomes" id="UP000249842"/>
    </source>
</evidence>
<dbReference type="OrthoDB" id="9779746at2"/>
<dbReference type="InterPro" id="IPR009057">
    <property type="entry name" value="Homeodomain-like_sf"/>
</dbReference>
<organism evidence="5 6">
    <name type="scientific">Phenylobacterium hankyongense</name>
    <dbReference type="NCBI Taxonomy" id="1813876"/>
    <lineage>
        <taxon>Bacteria</taxon>
        <taxon>Pseudomonadati</taxon>
        <taxon>Pseudomonadota</taxon>
        <taxon>Alphaproteobacteria</taxon>
        <taxon>Caulobacterales</taxon>
        <taxon>Caulobacteraceae</taxon>
        <taxon>Phenylobacterium</taxon>
    </lineage>
</organism>
<dbReference type="Proteomes" id="UP000249842">
    <property type="component" value="Unassembled WGS sequence"/>
</dbReference>
<dbReference type="EMBL" id="QFYP01000001">
    <property type="protein sequence ID" value="RAK60689.1"/>
    <property type="molecule type" value="Genomic_DNA"/>
</dbReference>
<reference evidence="6" key="1">
    <citation type="submission" date="2018-05" db="EMBL/GenBank/DDBJ databases">
        <authorList>
            <person name="Li X."/>
        </authorList>
    </citation>
    <scope>NUCLEOTIDE SEQUENCE [LARGE SCALE GENOMIC DNA]</scope>
    <source>
        <strain evidence="6">HKS-05</strain>
    </source>
</reference>
<dbReference type="Pfam" id="PF00440">
    <property type="entry name" value="TetR_N"/>
    <property type="match status" value="1"/>
</dbReference>
<evidence type="ECO:0000256" key="2">
    <source>
        <dbReference type="PROSITE-ProRule" id="PRU00335"/>
    </source>
</evidence>
<evidence type="ECO:0000259" key="4">
    <source>
        <dbReference type="PROSITE" id="PS50977"/>
    </source>
</evidence>
<dbReference type="PRINTS" id="PR00455">
    <property type="entry name" value="HTHTETR"/>
</dbReference>
<dbReference type="SUPFAM" id="SSF46689">
    <property type="entry name" value="Homeodomain-like"/>
    <property type="match status" value="1"/>
</dbReference>
<dbReference type="PANTHER" id="PTHR30055:SF226">
    <property type="entry name" value="HTH-TYPE TRANSCRIPTIONAL REGULATOR PKSA"/>
    <property type="match status" value="1"/>
</dbReference>
<feature type="region of interest" description="Disordered" evidence="3">
    <location>
        <begin position="1"/>
        <end position="22"/>
    </location>
</feature>
<sequence>MATRSSQKLTLAPSAARRAPPRQDRAVQTYERLLDVAGELLAEVGVERISTNQICARAGMTPPALYRYFADKYAVLEALGRRLMDRQNAVLFEWLDRHAPGGLVALGAAVEELLRATARVTDAEPGAVWTLRALRAVPQLAHVRIESHRLVTDRMVEVYAPLLPNMPREVLWRRLRLSVELGFAVDEMLNEEDRIPRDDLFRDAAQLLSQSLLL</sequence>
<evidence type="ECO:0000256" key="1">
    <source>
        <dbReference type="ARBA" id="ARBA00023125"/>
    </source>
</evidence>
<keyword evidence="6" id="KW-1185">Reference proteome</keyword>
<feature type="domain" description="HTH tetR-type" evidence="4">
    <location>
        <begin position="27"/>
        <end position="87"/>
    </location>
</feature>
<dbReference type="PANTHER" id="PTHR30055">
    <property type="entry name" value="HTH-TYPE TRANSCRIPTIONAL REGULATOR RUTR"/>
    <property type="match status" value="1"/>
</dbReference>
<dbReference type="InterPro" id="IPR050109">
    <property type="entry name" value="HTH-type_TetR-like_transc_reg"/>
</dbReference>